<keyword evidence="2" id="KW-1185">Reference proteome</keyword>
<evidence type="ECO:0000313" key="2">
    <source>
        <dbReference type="Proteomes" id="UP000184346"/>
    </source>
</evidence>
<evidence type="ECO:0000313" key="1">
    <source>
        <dbReference type="EMBL" id="SHF41309.1"/>
    </source>
</evidence>
<sequence>MTADLAGLRHPLVRDLAWLLHAPDLLTTPFAGRPSLGELGLEDPQRRRAWLQGFEQAPQTIEARVGPSLVNRLGLYHERLWHFLLDQAPDTRLLAHNLTIRDTKRTLGELDLLYRHRRDAQPVHLELAIKYYLGLPQGPETPDSQARWIGPGCADSLAIKRQHAIDHQLSLALRPEAAEALAPFDAPPLTPRLALLGLLFRPWSCESPLPAPREIAPGALFGDWLALSRWPSFRERIESIHTTRGAFLDKPHWLAPPVDADLIDLESLTGALDRHFAQRRSPRQLILKHADERWQRLFVVGNDWPHRIPLPPPRPTTNH</sequence>
<gene>
    <name evidence="1" type="ORF">SAMN02745148_02561</name>
</gene>
<reference evidence="1 2" key="1">
    <citation type="submission" date="2016-11" db="EMBL/GenBank/DDBJ databases">
        <authorList>
            <person name="Jaros S."/>
            <person name="Januszkiewicz K."/>
            <person name="Wedrychowicz H."/>
        </authorList>
    </citation>
    <scope>NUCLEOTIDE SEQUENCE [LARGE SCALE GENOMIC DNA]</scope>
    <source>
        <strain evidence="1 2">DSM 19980</strain>
    </source>
</reference>
<dbReference type="InterPro" id="IPR015003">
    <property type="entry name" value="DUF1853"/>
</dbReference>
<dbReference type="STRING" id="1121942.SAMN02745148_02561"/>
<dbReference type="EMBL" id="FQUJ01000011">
    <property type="protein sequence ID" value="SHF41309.1"/>
    <property type="molecule type" value="Genomic_DNA"/>
</dbReference>
<dbReference type="Proteomes" id="UP000184346">
    <property type="component" value="Unassembled WGS sequence"/>
</dbReference>
<accession>A0A1M5BFT3</accession>
<name>A0A1M5BFT3_9GAMM</name>
<dbReference type="OrthoDB" id="378654at2"/>
<organism evidence="1 2">
    <name type="scientific">Modicisalibacter ilicicola DSM 19980</name>
    <dbReference type="NCBI Taxonomy" id="1121942"/>
    <lineage>
        <taxon>Bacteria</taxon>
        <taxon>Pseudomonadati</taxon>
        <taxon>Pseudomonadota</taxon>
        <taxon>Gammaproteobacteria</taxon>
        <taxon>Oceanospirillales</taxon>
        <taxon>Halomonadaceae</taxon>
        <taxon>Modicisalibacter</taxon>
    </lineage>
</organism>
<protein>
    <recommendedName>
        <fullName evidence="3">DUF1853 domain-containing protein</fullName>
    </recommendedName>
</protein>
<proteinExistence type="predicted"/>
<evidence type="ECO:0008006" key="3">
    <source>
        <dbReference type="Google" id="ProtNLM"/>
    </source>
</evidence>
<dbReference type="AlphaFoldDB" id="A0A1M5BFT3"/>
<dbReference type="Pfam" id="PF08907">
    <property type="entry name" value="DUF1853"/>
    <property type="match status" value="1"/>
</dbReference>